<keyword evidence="2" id="KW-1185">Reference proteome</keyword>
<dbReference type="PANTHER" id="PTHR28533:SF1">
    <property type="entry name" value="PROTEIN PBN1"/>
    <property type="match status" value="1"/>
</dbReference>
<dbReference type="GO" id="GO:0000030">
    <property type="term" value="F:mannosyltransferase activity"/>
    <property type="evidence" value="ECO:0007669"/>
    <property type="project" value="TreeGrafter"/>
</dbReference>
<sequence>MRERITFIHGAEDAFDPQQLAVDNKALEVKSLQAARERRLTFSLSELPQELYRVLKQCHELHVRWISQKAYPSIVPFVSRASPGLHVFFTPQKYRTADFLCPQLRKIFGYHLRCVSPKETFTGLPLVSERFAASATLQYYAVLPSLEDLTTYVQQKICSRSSQECSTSATSLESADYLDIDFDAISQALVINVFHATPPNLGGWTEKISKLDRFAKVEVGILAPESPKQPEELSLGGFLTVLDEDSKATFYRRQVSILPYD</sequence>
<dbReference type="PANTHER" id="PTHR28533">
    <property type="entry name" value="PROTEIN PBN1"/>
    <property type="match status" value="1"/>
</dbReference>
<dbReference type="EMBL" id="CAJPDS010000010">
    <property type="protein sequence ID" value="CAF9911765.1"/>
    <property type="molecule type" value="Genomic_DNA"/>
</dbReference>
<accession>A0A8H3ID96</accession>
<keyword evidence="1" id="KW-0378">Hydrolase</keyword>
<name>A0A8H3ID96_9LECA</name>
<organism evidence="1 2">
    <name type="scientific">Heterodermia speciosa</name>
    <dbReference type="NCBI Taxonomy" id="116794"/>
    <lineage>
        <taxon>Eukaryota</taxon>
        <taxon>Fungi</taxon>
        <taxon>Dikarya</taxon>
        <taxon>Ascomycota</taxon>
        <taxon>Pezizomycotina</taxon>
        <taxon>Lecanoromycetes</taxon>
        <taxon>OSLEUM clade</taxon>
        <taxon>Lecanoromycetidae</taxon>
        <taxon>Caliciales</taxon>
        <taxon>Physciaceae</taxon>
        <taxon>Heterodermia</taxon>
    </lineage>
</organism>
<proteinExistence type="predicted"/>
<reference evidence="1" key="1">
    <citation type="submission" date="2021-03" db="EMBL/GenBank/DDBJ databases">
        <authorList>
            <person name="Tagirdzhanova G."/>
        </authorList>
    </citation>
    <scope>NUCLEOTIDE SEQUENCE</scope>
</reference>
<dbReference type="InterPro" id="IPR042322">
    <property type="entry name" value="Pbn1"/>
</dbReference>
<dbReference type="OrthoDB" id="5546453at2759"/>
<dbReference type="GO" id="GO:0016020">
    <property type="term" value="C:membrane"/>
    <property type="evidence" value="ECO:0007669"/>
    <property type="project" value="GOC"/>
</dbReference>
<dbReference type="GO" id="GO:1990529">
    <property type="term" value="C:glycosylphosphatidylinositol-mannosyltransferase I complex"/>
    <property type="evidence" value="ECO:0007669"/>
    <property type="project" value="TreeGrafter"/>
</dbReference>
<keyword evidence="1" id="KW-0645">Protease</keyword>
<dbReference type="GO" id="GO:0008233">
    <property type="term" value="F:peptidase activity"/>
    <property type="evidence" value="ECO:0007669"/>
    <property type="project" value="UniProtKB-KW"/>
</dbReference>
<dbReference type="GO" id="GO:0006508">
    <property type="term" value="P:proteolysis"/>
    <property type="evidence" value="ECO:0007669"/>
    <property type="project" value="UniProtKB-KW"/>
</dbReference>
<dbReference type="Proteomes" id="UP000664521">
    <property type="component" value="Unassembled WGS sequence"/>
</dbReference>
<dbReference type="GO" id="GO:0006506">
    <property type="term" value="P:GPI anchor biosynthetic process"/>
    <property type="evidence" value="ECO:0007669"/>
    <property type="project" value="InterPro"/>
</dbReference>
<dbReference type="AlphaFoldDB" id="A0A8H3ID96"/>
<comment type="caution">
    <text evidence="1">The sequence shown here is derived from an EMBL/GenBank/DDBJ whole genome shotgun (WGS) entry which is preliminary data.</text>
</comment>
<evidence type="ECO:0000313" key="1">
    <source>
        <dbReference type="EMBL" id="CAF9911765.1"/>
    </source>
</evidence>
<evidence type="ECO:0000313" key="2">
    <source>
        <dbReference type="Proteomes" id="UP000664521"/>
    </source>
</evidence>
<protein>
    <submittedName>
        <fullName evidence="1">Protease B nonderepressible form</fullName>
    </submittedName>
</protein>
<gene>
    <name evidence="1" type="primary">PBN1</name>
    <name evidence="1" type="ORF">HETSPECPRED_000437</name>
</gene>